<protein>
    <submittedName>
        <fullName evidence="1">Uncharacterized protein</fullName>
    </submittedName>
</protein>
<evidence type="ECO:0000313" key="2">
    <source>
        <dbReference type="Proteomes" id="UP001553843"/>
    </source>
</evidence>
<sequence length="55" mass="5839">MMFGVVTKMSRPVAKAISKRTGLPVQTVTRGIEMLAPVVIAVVSKKAARRKSGKG</sequence>
<evidence type="ECO:0000313" key="1">
    <source>
        <dbReference type="EMBL" id="MEW2361899.1"/>
    </source>
</evidence>
<proteinExistence type="predicted"/>
<reference evidence="1 2" key="1">
    <citation type="submission" date="2024-06" db="EMBL/GenBank/DDBJ databases">
        <title>The Natural Products Discovery Center: Release of the First 8490 Sequenced Strains for Exploring Actinobacteria Biosynthetic Diversity.</title>
        <authorList>
            <person name="Kalkreuter E."/>
            <person name="Kautsar S.A."/>
            <person name="Yang D."/>
            <person name="Bader C.D."/>
            <person name="Teijaro C.N."/>
            <person name="Fluegel L."/>
            <person name="Davis C.M."/>
            <person name="Simpson J.R."/>
            <person name="Lauterbach L."/>
            <person name="Steele A.D."/>
            <person name="Gui C."/>
            <person name="Meng S."/>
            <person name="Li G."/>
            <person name="Viehrig K."/>
            <person name="Ye F."/>
            <person name="Su P."/>
            <person name="Kiefer A.F."/>
            <person name="Nichols A."/>
            <person name="Cepeda A.J."/>
            <person name="Yan W."/>
            <person name="Fan B."/>
            <person name="Jiang Y."/>
            <person name="Adhikari A."/>
            <person name="Zheng C.-J."/>
            <person name="Schuster L."/>
            <person name="Cowan T.M."/>
            <person name="Smanski M.J."/>
            <person name="Chevrette M.G."/>
            <person name="De Carvalho L.P.S."/>
            <person name="Shen B."/>
        </authorList>
    </citation>
    <scope>NUCLEOTIDE SEQUENCE [LARGE SCALE GENOMIC DNA]</scope>
    <source>
        <strain evidence="1 2">NPDC047833</strain>
    </source>
</reference>
<comment type="caution">
    <text evidence="1">The sequence shown here is derived from an EMBL/GenBank/DDBJ whole genome shotgun (WGS) entry which is preliminary data.</text>
</comment>
<dbReference type="EMBL" id="JBEYRS010000002">
    <property type="protein sequence ID" value="MEW2361899.1"/>
    <property type="molecule type" value="Genomic_DNA"/>
</dbReference>
<name>A0ABV3LR08_9ACTN</name>
<dbReference type="RefSeq" id="WP_359775816.1">
    <property type="nucleotide sequence ID" value="NZ_JBEYRR010000002.1"/>
</dbReference>
<keyword evidence="2" id="KW-1185">Reference proteome</keyword>
<organism evidence="1 2">
    <name type="scientific">Streptomyces huasconensis</name>
    <dbReference type="NCBI Taxonomy" id="1854574"/>
    <lineage>
        <taxon>Bacteria</taxon>
        <taxon>Bacillati</taxon>
        <taxon>Actinomycetota</taxon>
        <taxon>Actinomycetes</taxon>
        <taxon>Kitasatosporales</taxon>
        <taxon>Streptomycetaceae</taxon>
        <taxon>Streptomyces</taxon>
    </lineage>
</organism>
<gene>
    <name evidence="1" type="ORF">AB0887_07980</name>
</gene>
<accession>A0ABV3LR08</accession>
<dbReference type="Proteomes" id="UP001553843">
    <property type="component" value="Unassembled WGS sequence"/>
</dbReference>